<name>A0A8J4PTR0_9MYCE</name>
<organism evidence="2 3">
    <name type="scientific">Polysphondylium violaceum</name>
    <dbReference type="NCBI Taxonomy" id="133409"/>
    <lineage>
        <taxon>Eukaryota</taxon>
        <taxon>Amoebozoa</taxon>
        <taxon>Evosea</taxon>
        <taxon>Eumycetozoa</taxon>
        <taxon>Dictyostelia</taxon>
        <taxon>Dictyosteliales</taxon>
        <taxon>Dictyosteliaceae</taxon>
        <taxon>Polysphondylium</taxon>
    </lineage>
</organism>
<protein>
    <submittedName>
        <fullName evidence="2">Uncharacterized protein</fullName>
    </submittedName>
</protein>
<reference evidence="2" key="1">
    <citation type="submission" date="2020-01" db="EMBL/GenBank/DDBJ databases">
        <title>Development of genomics and gene disruption for Polysphondylium violaceum indicates a role for the polyketide synthase stlB in stalk morphogenesis.</title>
        <authorList>
            <person name="Narita B."/>
            <person name="Kawabe Y."/>
            <person name="Kin K."/>
            <person name="Saito T."/>
            <person name="Gibbs R."/>
            <person name="Kuspa A."/>
            <person name="Muzny D."/>
            <person name="Queller D."/>
            <person name="Richards S."/>
            <person name="Strassman J."/>
            <person name="Sucgang R."/>
            <person name="Worley K."/>
            <person name="Schaap P."/>
        </authorList>
    </citation>
    <scope>NUCLEOTIDE SEQUENCE</scope>
    <source>
        <strain evidence="2">QSvi11</strain>
    </source>
</reference>
<feature type="region of interest" description="Disordered" evidence="1">
    <location>
        <begin position="163"/>
        <end position="189"/>
    </location>
</feature>
<dbReference type="OrthoDB" id="20389at2759"/>
<sequence>MFEFKTPQSKTQKIITPTAATAPSSPFVNKYLTPDNSLKKLYDLQSPDVLPQLSTNPLYQNVHSPPKEPLTVYDLRLICEKKFSNCTKEDLKEIIEYSKKKRYLAREWFLLNWFENDQSIPEERVLRTVYSIFCKLEKENDKLNQEFIHMFRNAFWKKLRKVTTKKRSRSKPTNNISKSLNPSAKENSEFENHNDDLLICLENLFL</sequence>
<feature type="compositionally biased region" description="Polar residues" evidence="1">
    <location>
        <begin position="172"/>
        <end position="185"/>
    </location>
</feature>
<accession>A0A8J4PTR0</accession>
<dbReference type="EMBL" id="AJWJ01000207">
    <property type="protein sequence ID" value="KAF2073387.1"/>
    <property type="molecule type" value="Genomic_DNA"/>
</dbReference>
<evidence type="ECO:0000256" key="1">
    <source>
        <dbReference type="SAM" id="MobiDB-lite"/>
    </source>
</evidence>
<dbReference type="Proteomes" id="UP000695562">
    <property type="component" value="Unassembled WGS sequence"/>
</dbReference>
<evidence type="ECO:0000313" key="3">
    <source>
        <dbReference type="Proteomes" id="UP000695562"/>
    </source>
</evidence>
<dbReference type="AlphaFoldDB" id="A0A8J4PTR0"/>
<keyword evidence="3" id="KW-1185">Reference proteome</keyword>
<proteinExistence type="predicted"/>
<gene>
    <name evidence="2" type="ORF">CYY_005300</name>
</gene>
<comment type="caution">
    <text evidence="2">The sequence shown here is derived from an EMBL/GenBank/DDBJ whole genome shotgun (WGS) entry which is preliminary data.</text>
</comment>
<evidence type="ECO:0000313" key="2">
    <source>
        <dbReference type="EMBL" id="KAF2073387.1"/>
    </source>
</evidence>